<feature type="domain" description="Gnk2-homologous" evidence="16">
    <location>
        <begin position="80"/>
        <end position="187"/>
    </location>
</feature>
<keyword evidence="2" id="KW-0723">Serine/threonine-protein kinase</keyword>
<keyword evidence="10" id="KW-1133">Transmembrane helix</keyword>
<evidence type="ECO:0000256" key="12">
    <source>
        <dbReference type="ARBA" id="ARBA00023170"/>
    </source>
</evidence>
<organism evidence="17 18">
    <name type="scientific">Penstemon davidsonii</name>
    <dbReference type="NCBI Taxonomy" id="160366"/>
    <lineage>
        <taxon>Eukaryota</taxon>
        <taxon>Viridiplantae</taxon>
        <taxon>Streptophyta</taxon>
        <taxon>Embryophyta</taxon>
        <taxon>Tracheophyta</taxon>
        <taxon>Spermatophyta</taxon>
        <taxon>Magnoliopsida</taxon>
        <taxon>eudicotyledons</taxon>
        <taxon>Gunneridae</taxon>
        <taxon>Pentapetalae</taxon>
        <taxon>asterids</taxon>
        <taxon>lamiids</taxon>
        <taxon>Lamiales</taxon>
        <taxon>Plantaginaceae</taxon>
        <taxon>Cheloneae</taxon>
        <taxon>Penstemon</taxon>
    </lineage>
</organism>
<evidence type="ECO:0000256" key="7">
    <source>
        <dbReference type="ARBA" id="ARBA00022741"/>
    </source>
</evidence>
<evidence type="ECO:0000256" key="3">
    <source>
        <dbReference type="ARBA" id="ARBA00022679"/>
    </source>
</evidence>
<keyword evidence="6" id="KW-0677">Repeat</keyword>
<keyword evidence="13" id="KW-0325">Glycoprotein</keyword>
<evidence type="ECO:0008006" key="19">
    <source>
        <dbReference type="Google" id="ProtNLM"/>
    </source>
</evidence>
<dbReference type="Gene3D" id="3.30.200.20">
    <property type="entry name" value="Phosphorylase Kinase, domain 1"/>
    <property type="match status" value="1"/>
</dbReference>
<dbReference type="PANTHER" id="PTHR27002">
    <property type="entry name" value="RECEPTOR-LIKE SERINE/THREONINE-PROTEIN KINASE SD1-8"/>
    <property type="match status" value="1"/>
</dbReference>
<gene>
    <name evidence="17" type="ORF">RD792_007738</name>
</gene>
<dbReference type="Gene3D" id="3.30.430.20">
    <property type="entry name" value="Gnk2 domain, C-X8-C-X2-C motif"/>
    <property type="match status" value="2"/>
</dbReference>
<evidence type="ECO:0000256" key="10">
    <source>
        <dbReference type="ARBA" id="ARBA00022989"/>
    </source>
</evidence>
<dbReference type="Pfam" id="PF01657">
    <property type="entry name" value="Stress-antifung"/>
    <property type="match status" value="2"/>
</dbReference>
<keyword evidence="4" id="KW-0812">Transmembrane</keyword>
<accession>A0ABR0D8L1</accession>
<evidence type="ECO:0000256" key="5">
    <source>
        <dbReference type="ARBA" id="ARBA00022729"/>
    </source>
</evidence>
<dbReference type="Gene3D" id="1.10.510.10">
    <property type="entry name" value="Transferase(Phosphotransferase) domain 1"/>
    <property type="match status" value="1"/>
</dbReference>
<feature type="domain" description="Gnk2-homologous" evidence="16">
    <location>
        <begin position="1"/>
        <end position="74"/>
    </location>
</feature>
<dbReference type="InterPro" id="IPR038408">
    <property type="entry name" value="GNK2_sf"/>
</dbReference>
<evidence type="ECO:0000313" key="18">
    <source>
        <dbReference type="Proteomes" id="UP001291926"/>
    </source>
</evidence>
<dbReference type="InterPro" id="IPR001245">
    <property type="entry name" value="Ser-Thr/Tyr_kinase_cat_dom"/>
</dbReference>
<evidence type="ECO:0000256" key="14">
    <source>
        <dbReference type="SAM" id="MobiDB-lite"/>
    </source>
</evidence>
<name>A0ABR0D8L1_9LAMI</name>
<dbReference type="InterPro" id="IPR000719">
    <property type="entry name" value="Prot_kinase_dom"/>
</dbReference>
<evidence type="ECO:0000259" key="16">
    <source>
        <dbReference type="PROSITE" id="PS51473"/>
    </source>
</evidence>
<comment type="caution">
    <text evidence="17">The sequence shown here is derived from an EMBL/GenBank/DDBJ whole genome shotgun (WGS) entry which is preliminary data.</text>
</comment>
<feature type="region of interest" description="Disordered" evidence="14">
    <location>
        <begin position="204"/>
        <end position="224"/>
    </location>
</feature>
<dbReference type="InterPro" id="IPR011009">
    <property type="entry name" value="Kinase-like_dom_sf"/>
</dbReference>
<evidence type="ECO:0000256" key="2">
    <source>
        <dbReference type="ARBA" id="ARBA00022527"/>
    </source>
</evidence>
<evidence type="ECO:0000256" key="8">
    <source>
        <dbReference type="ARBA" id="ARBA00022777"/>
    </source>
</evidence>
<keyword evidence="11" id="KW-0472">Membrane</keyword>
<dbReference type="PANTHER" id="PTHR27002:SF1104">
    <property type="entry name" value="CYSTEINE-RICH RECEPTOR-LIKE PROTEIN KINASE 27-RELATED"/>
    <property type="match status" value="1"/>
</dbReference>
<protein>
    <recommendedName>
        <fullName evidence="19">Cysteine-rich receptor-like protein kinase 10</fullName>
    </recommendedName>
</protein>
<comment type="subcellular location">
    <subcellularLocation>
        <location evidence="1">Membrane</location>
        <topology evidence="1">Single-pass membrane protein</topology>
    </subcellularLocation>
</comment>
<keyword evidence="3" id="KW-0808">Transferase</keyword>
<dbReference type="PROSITE" id="PS00108">
    <property type="entry name" value="PROTEIN_KINASE_ST"/>
    <property type="match status" value="1"/>
</dbReference>
<evidence type="ECO:0000256" key="11">
    <source>
        <dbReference type="ARBA" id="ARBA00023136"/>
    </source>
</evidence>
<dbReference type="SUPFAM" id="SSF56112">
    <property type="entry name" value="Protein kinase-like (PK-like)"/>
    <property type="match status" value="1"/>
</dbReference>
<dbReference type="EMBL" id="JAYDYQ010002533">
    <property type="protein sequence ID" value="KAK4485126.1"/>
    <property type="molecule type" value="Genomic_DNA"/>
</dbReference>
<evidence type="ECO:0000256" key="9">
    <source>
        <dbReference type="ARBA" id="ARBA00022840"/>
    </source>
</evidence>
<evidence type="ECO:0000313" key="17">
    <source>
        <dbReference type="EMBL" id="KAK4485126.1"/>
    </source>
</evidence>
<dbReference type="PROSITE" id="PS50011">
    <property type="entry name" value="PROTEIN_KINASE_DOM"/>
    <property type="match status" value="1"/>
</dbReference>
<evidence type="ECO:0000256" key="1">
    <source>
        <dbReference type="ARBA" id="ARBA00004167"/>
    </source>
</evidence>
<feature type="domain" description="Protein kinase" evidence="15">
    <location>
        <begin position="262"/>
        <end position="538"/>
    </location>
</feature>
<dbReference type="SMART" id="SM00220">
    <property type="entry name" value="S_TKc"/>
    <property type="match status" value="1"/>
</dbReference>
<dbReference type="Proteomes" id="UP001291926">
    <property type="component" value="Unassembled WGS sequence"/>
</dbReference>
<keyword evidence="5" id="KW-0732">Signal</keyword>
<sequence>MSANVDSNGFYSASMGQNPDKVNANVLCRGDAQLDTCRTCIQNATILILKNCTYQKQAILWSEFCMLRYSNETLFGTMTTYPGWWVWNTEKVKSPDQFNKDLRTLLDNLNVQAASGGSLHKVAVGNITAPDFQTIYALVQCTPDLSLVDCQKCLYNAASDLPRCCNARTGAQVLFSSCYLLYDVKFFYNQSRLEELVRVPPPPQPVPVPSPPQPVPVPSPPITTPPHPVPAAPWPSPVVEDINVVESLHYDFDKIRAATNDFSENNKLGQGGFGPVYKGILISGQEIAVKRLSRNSGQGDLEFKNEVMLLAKLQHRNLVRLLGFSIGGKEKLLIYEFVENASLDHFIFGSTKHSNLDWQKRYKIIKGITKGLLYLHEDSRLRIIHRDLKASNILLDGDMNPKIADFGMARLVLTDETQANTTRIVGTYGYMAPEYAMHGQFSVKSDVFSFGVIVLEIISGQKSYYFQSGQNPKGLLSSAWKNWHEGTEANLIDPMMRGDLGILQDILRCIHIALLCVQENATDRPTMALVIQMLNSFSITLPVPLEPTFCVPAGYGTEIQEFNAREGDSNTFAESEVANSYQNDVSNTDLYPRDEVLNKSNEVYHKTTSHKPTGTQQPSDIQEFTLQQVVSFLEVWVNSYSSRSDKQRRRPLNVGLLQLTTRNN</sequence>
<evidence type="ECO:0000256" key="13">
    <source>
        <dbReference type="ARBA" id="ARBA00023180"/>
    </source>
</evidence>
<keyword evidence="9" id="KW-0067">ATP-binding</keyword>
<keyword evidence="8" id="KW-0418">Kinase</keyword>
<keyword evidence="18" id="KW-1185">Reference proteome</keyword>
<dbReference type="PROSITE" id="PS51473">
    <property type="entry name" value="GNK2"/>
    <property type="match status" value="2"/>
</dbReference>
<dbReference type="CDD" id="cd23509">
    <property type="entry name" value="Gnk2-like"/>
    <property type="match status" value="2"/>
</dbReference>
<proteinExistence type="predicted"/>
<evidence type="ECO:0000256" key="4">
    <source>
        <dbReference type="ARBA" id="ARBA00022692"/>
    </source>
</evidence>
<keyword evidence="12" id="KW-0675">Receptor</keyword>
<reference evidence="17 18" key="1">
    <citation type="journal article" date="2023" name="bioRxiv">
        <title>Genome report: Whole genome sequence and annotation of Penstemon davidsonii.</title>
        <authorList>
            <person name="Ostevik K.L."/>
            <person name="Alabady M."/>
            <person name="Zhang M."/>
            <person name="Rausher M.D."/>
        </authorList>
    </citation>
    <scope>NUCLEOTIDE SEQUENCE [LARGE SCALE GENOMIC DNA]</scope>
    <source>
        <strain evidence="17">DNT005</strain>
        <tissue evidence="17">Whole leaf</tissue>
    </source>
</reference>
<dbReference type="CDD" id="cd14066">
    <property type="entry name" value="STKc_IRAK"/>
    <property type="match status" value="1"/>
</dbReference>
<evidence type="ECO:0000259" key="15">
    <source>
        <dbReference type="PROSITE" id="PS50011"/>
    </source>
</evidence>
<evidence type="ECO:0000256" key="6">
    <source>
        <dbReference type="ARBA" id="ARBA00022737"/>
    </source>
</evidence>
<dbReference type="InterPro" id="IPR008271">
    <property type="entry name" value="Ser/Thr_kinase_AS"/>
</dbReference>
<dbReference type="InterPro" id="IPR002902">
    <property type="entry name" value="GNK2"/>
</dbReference>
<dbReference type="Pfam" id="PF07714">
    <property type="entry name" value="PK_Tyr_Ser-Thr"/>
    <property type="match status" value="1"/>
</dbReference>
<keyword evidence="7" id="KW-0547">Nucleotide-binding</keyword>